<dbReference type="GO" id="GO:0046306">
    <property type="term" value="P:alkanesulfonate catabolic process"/>
    <property type="evidence" value="ECO:0007669"/>
    <property type="project" value="TreeGrafter"/>
</dbReference>
<evidence type="ECO:0000313" key="7">
    <source>
        <dbReference type="Proteomes" id="UP000015525"/>
    </source>
</evidence>
<dbReference type="EMBL" id="ATHO01000170">
    <property type="protein sequence ID" value="EQA98684.1"/>
    <property type="molecule type" value="Genomic_DNA"/>
</dbReference>
<evidence type="ECO:0000259" key="5">
    <source>
        <dbReference type="Pfam" id="PF00296"/>
    </source>
</evidence>
<dbReference type="PATRIC" id="fig|1329909.3.peg.3900"/>
<keyword evidence="7" id="KW-1185">Reference proteome</keyword>
<evidence type="ECO:0000256" key="2">
    <source>
        <dbReference type="ARBA" id="ARBA00022643"/>
    </source>
</evidence>
<dbReference type="InterPro" id="IPR050172">
    <property type="entry name" value="SsuD_RutA_monooxygenase"/>
</dbReference>
<evidence type="ECO:0000256" key="4">
    <source>
        <dbReference type="ARBA" id="ARBA00023033"/>
    </source>
</evidence>
<keyword evidence="3" id="KW-0560">Oxidoreductase</keyword>
<dbReference type="InterPro" id="IPR036661">
    <property type="entry name" value="Luciferase-like_sf"/>
</dbReference>
<dbReference type="PANTHER" id="PTHR42847">
    <property type="entry name" value="ALKANESULFONATE MONOOXYGENASE"/>
    <property type="match status" value="1"/>
</dbReference>
<evidence type="ECO:0000256" key="1">
    <source>
        <dbReference type="ARBA" id="ARBA00022630"/>
    </source>
</evidence>
<dbReference type="AlphaFoldDB" id="T0HH06"/>
<reference evidence="6 7" key="1">
    <citation type="journal article" date="2013" name="Genome Announc.">
        <title>Draft Genome Sequence of Sphingobium quisquiliarum Strain P25T, a Novel Hexachlorocyclohexane (HCH)-Degrading Bacterium Isolated from an HCH Dumpsite.</title>
        <authorList>
            <person name="Kumar Singh A."/>
            <person name="Sangwan N."/>
            <person name="Sharma A."/>
            <person name="Gupta V."/>
            <person name="Khurana J.P."/>
            <person name="Lal R."/>
        </authorList>
    </citation>
    <scope>NUCLEOTIDE SEQUENCE [LARGE SCALE GENOMIC DNA]</scope>
    <source>
        <strain evidence="6 7">P25</strain>
    </source>
</reference>
<comment type="caution">
    <text evidence="6">The sequence shown here is derived from an EMBL/GenBank/DDBJ whole genome shotgun (WGS) entry which is preliminary data.</text>
</comment>
<dbReference type="GO" id="GO:0008726">
    <property type="term" value="F:alkanesulfonate monooxygenase activity"/>
    <property type="evidence" value="ECO:0007669"/>
    <property type="project" value="TreeGrafter"/>
</dbReference>
<evidence type="ECO:0000313" key="6">
    <source>
        <dbReference type="EMBL" id="EQA98684.1"/>
    </source>
</evidence>
<keyword evidence="4 6" id="KW-0503">Monooxygenase</keyword>
<dbReference type="InterPro" id="IPR011251">
    <property type="entry name" value="Luciferase-like_dom"/>
</dbReference>
<dbReference type="RefSeq" id="WP_021240031.1">
    <property type="nucleotide sequence ID" value="NZ_ATHO01000170.1"/>
</dbReference>
<dbReference type="Gene3D" id="3.20.20.30">
    <property type="entry name" value="Luciferase-like domain"/>
    <property type="match status" value="1"/>
</dbReference>
<proteinExistence type="predicted"/>
<dbReference type="Proteomes" id="UP000015525">
    <property type="component" value="Unassembled WGS sequence"/>
</dbReference>
<dbReference type="Pfam" id="PF00296">
    <property type="entry name" value="Bac_luciferase"/>
    <property type="match status" value="1"/>
</dbReference>
<sequence>MTIEFFARLPLHGETQFIPGDNRNRGDWNRSPAESTGAVSNFAIDDDFTYIDYLSQVARAAEINRFSGALLVNSPFGDEPWIISSVLARETKKLRYVNAFHPGHFSPWQAAQMAASFQRSTGGRLVWNIIQGGSDAIQRAIGENLPHDERYERAIEFLDMVKGFWETESFHYDGKYYQAHGGALRGPQRKAPIPLICSAGTSEGARQLAAKHADYYLMLAEDPAIVAANIADIRERAKAYGREEHIRFGLSVDVILRETDEQAFGEAKRFFHEGVKAGTVKLAADFSKIASDTNRARYERYNGKEVRDFDDLFIAPNLWGGFSYIGIPPGFAFVGSYDSVERKIREFADLGISWFFINGYPHLEEIYRLGEHIIPRFRQRRETPANDEQPALLVNAPIQARGNN</sequence>
<keyword evidence="1" id="KW-0285">Flavoprotein</keyword>
<evidence type="ECO:0000256" key="3">
    <source>
        <dbReference type="ARBA" id="ARBA00023002"/>
    </source>
</evidence>
<accession>T0HH06</accession>
<feature type="domain" description="Luciferase-like" evidence="5">
    <location>
        <begin position="50"/>
        <end position="352"/>
    </location>
</feature>
<organism evidence="6 7">
    <name type="scientific">Sphingobium quisquiliarum P25</name>
    <dbReference type="NCBI Taxonomy" id="1329909"/>
    <lineage>
        <taxon>Bacteria</taxon>
        <taxon>Pseudomonadati</taxon>
        <taxon>Pseudomonadota</taxon>
        <taxon>Alphaproteobacteria</taxon>
        <taxon>Sphingomonadales</taxon>
        <taxon>Sphingomonadaceae</taxon>
        <taxon>Sphingobium</taxon>
    </lineage>
</organism>
<dbReference type="PANTHER" id="PTHR42847:SF4">
    <property type="entry name" value="ALKANESULFONATE MONOOXYGENASE-RELATED"/>
    <property type="match status" value="1"/>
</dbReference>
<dbReference type="SUPFAM" id="SSF51679">
    <property type="entry name" value="Bacterial luciferase-like"/>
    <property type="match status" value="1"/>
</dbReference>
<gene>
    <name evidence="6" type="ORF">L288_20260</name>
</gene>
<name>T0HH06_9SPHN</name>
<keyword evidence="2" id="KW-0288">FMN</keyword>
<protein>
    <submittedName>
        <fullName evidence="6">SsuD family monooxygenase</fullName>
    </submittedName>
</protein>